<dbReference type="EMBL" id="JAHDYR010000003">
    <property type="protein sequence ID" value="KAG9397162.1"/>
    <property type="molecule type" value="Genomic_DNA"/>
</dbReference>
<keyword evidence="4 6" id="KW-0472">Membrane</keyword>
<name>A0A8J6E6I9_9EUKA</name>
<feature type="transmembrane region" description="Helical" evidence="6">
    <location>
        <begin position="244"/>
        <end position="266"/>
    </location>
</feature>
<feature type="transmembrane region" description="Helical" evidence="6">
    <location>
        <begin position="199"/>
        <end position="223"/>
    </location>
</feature>
<feature type="transmembrane region" description="Helical" evidence="6">
    <location>
        <begin position="136"/>
        <end position="156"/>
    </location>
</feature>
<feature type="compositionally biased region" description="Low complexity" evidence="5">
    <location>
        <begin position="494"/>
        <end position="503"/>
    </location>
</feature>
<feature type="region of interest" description="Disordered" evidence="5">
    <location>
        <begin position="472"/>
        <end position="563"/>
    </location>
</feature>
<dbReference type="Pfam" id="PF00909">
    <property type="entry name" value="Ammonium_transp"/>
    <property type="match status" value="1"/>
</dbReference>
<dbReference type="Proteomes" id="UP000717585">
    <property type="component" value="Unassembled WGS sequence"/>
</dbReference>
<organism evidence="8 9">
    <name type="scientific">Carpediemonas membranifera</name>
    <dbReference type="NCBI Taxonomy" id="201153"/>
    <lineage>
        <taxon>Eukaryota</taxon>
        <taxon>Metamonada</taxon>
        <taxon>Carpediemonas-like organisms</taxon>
        <taxon>Carpediemonas</taxon>
    </lineage>
</organism>
<dbReference type="Gene3D" id="1.10.3430.10">
    <property type="entry name" value="Ammonium transporter AmtB like domains"/>
    <property type="match status" value="1"/>
</dbReference>
<feature type="domain" description="Ammonium transporter AmtB-like" evidence="7">
    <location>
        <begin position="79"/>
        <end position="452"/>
    </location>
</feature>
<comment type="caution">
    <text evidence="8">The sequence shown here is derived from an EMBL/GenBank/DDBJ whole genome shotgun (WGS) entry which is preliminary data.</text>
</comment>
<evidence type="ECO:0000256" key="2">
    <source>
        <dbReference type="ARBA" id="ARBA00022692"/>
    </source>
</evidence>
<keyword evidence="3 6" id="KW-1133">Transmembrane helix</keyword>
<feature type="transmembrane region" description="Helical" evidence="6">
    <location>
        <begin position="424"/>
        <end position="445"/>
    </location>
</feature>
<sequence length="563" mass="60672">MEKLENLSPYAFLGKNEYRPKIARVVGYAATMAGMIGLAALWCFAPNSDHRKYYSHVPDGATDAEKLAYRIEEGWRFLQLLLVLMLNYVGFPLLMVFPRKATSSVLAFAFKTASISFLLITFLHSMVSWHFDDDEIPLVHVILEASFGVAAAQIVFSSVEGNVSHFQVVVIAISVSVFYTLNLALNVRVFKVMDVGGSILVHLFGGLFALSCNLGLFGVNYTLHRADKTRAGYRAPDDGAWRTGDALGYAGTLILFVTWPAFAAGLTPLEHFFGSGFNCIIALCASSVSAFVSSALAREIANKDGTFRFDNVDIINATLAGGVAVGATVDAALPFGIFVLLGVFVGFVSSFGFTFVSPFLLKKIGLHDTCGVLNLHVIPSIIGILWSLPVIYIILDNDGGDDVLSYAITEAPHDSIAASVGYQIAGMLATMFIAVCAGFTTGLVAGKLDPLTSSKTFDDEEWFRLEYPEMESASETDVEAPLEPIKPSDPVPEPTIIDPTVDPIPDETPETRDDQTLPEAASADESALVAANDSEGSVVDAEDQPIIVAPESDEENLHSLHDE</sequence>
<dbReference type="GO" id="GO:0097272">
    <property type="term" value="P:ammonium homeostasis"/>
    <property type="evidence" value="ECO:0007669"/>
    <property type="project" value="TreeGrafter"/>
</dbReference>
<dbReference type="PANTHER" id="PTHR11730:SF60">
    <property type="entry name" value="RH50, ISOFORM D"/>
    <property type="match status" value="1"/>
</dbReference>
<proteinExistence type="predicted"/>
<evidence type="ECO:0000256" key="6">
    <source>
        <dbReference type="SAM" id="Phobius"/>
    </source>
</evidence>
<dbReference type="PANTHER" id="PTHR11730">
    <property type="entry name" value="AMMONIUM TRANSPORTER"/>
    <property type="match status" value="1"/>
</dbReference>
<feature type="transmembrane region" description="Helical" evidence="6">
    <location>
        <begin position="309"/>
        <end position="329"/>
    </location>
</feature>
<dbReference type="GO" id="GO:0008519">
    <property type="term" value="F:ammonium channel activity"/>
    <property type="evidence" value="ECO:0007669"/>
    <property type="project" value="InterPro"/>
</dbReference>
<evidence type="ECO:0000313" key="8">
    <source>
        <dbReference type="EMBL" id="KAG9397162.1"/>
    </source>
</evidence>
<evidence type="ECO:0000256" key="1">
    <source>
        <dbReference type="ARBA" id="ARBA00004141"/>
    </source>
</evidence>
<dbReference type="AlphaFoldDB" id="A0A8J6E6I9"/>
<protein>
    <submittedName>
        <fullName evidence="8">Ammonium Transporter Family</fullName>
    </submittedName>
</protein>
<feature type="transmembrane region" description="Helical" evidence="6">
    <location>
        <begin position="168"/>
        <end position="187"/>
    </location>
</feature>
<dbReference type="OrthoDB" id="534912at2759"/>
<dbReference type="InterPro" id="IPR024041">
    <property type="entry name" value="NH4_transpt_AmtB-like_dom"/>
</dbReference>
<keyword evidence="2 6" id="KW-0812">Transmembrane</keyword>
<gene>
    <name evidence="8" type="ORF">J8273_1071</name>
</gene>
<feature type="compositionally biased region" description="Low complexity" evidence="5">
    <location>
        <begin position="519"/>
        <end position="531"/>
    </location>
</feature>
<accession>A0A8J6E6I9</accession>
<dbReference type="InterPro" id="IPR029020">
    <property type="entry name" value="Ammonium/urea_transptr"/>
</dbReference>
<evidence type="ECO:0000259" key="7">
    <source>
        <dbReference type="Pfam" id="PF00909"/>
    </source>
</evidence>
<keyword evidence="9" id="KW-1185">Reference proteome</keyword>
<feature type="transmembrane region" description="Helical" evidence="6">
    <location>
        <begin position="272"/>
        <end position="297"/>
    </location>
</feature>
<feature type="transmembrane region" description="Helical" evidence="6">
    <location>
        <begin position="373"/>
        <end position="395"/>
    </location>
</feature>
<evidence type="ECO:0000256" key="5">
    <source>
        <dbReference type="SAM" id="MobiDB-lite"/>
    </source>
</evidence>
<feature type="transmembrane region" description="Helical" evidence="6">
    <location>
        <begin position="77"/>
        <end position="97"/>
    </location>
</feature>
<dbReference type="GO" id="GO:0005886">
    <property type="term" value="C:plasma membrane"/>
    <property type="evidence" value="ECO:0007669"/>
    <property type="project" value="TreeGrafter"/>
</dbReference>
<feature type="transmembrane region" description="Helical" evidence="6">
    <location>
        <begin position="25"/>
        <end position="45"/>
    </location>
</feature>
<evidence type="ECO:0000256" key="3">
    <source>
        <dbReference type="ARBA" id="ARBA00022989"/>
    </source>
</evidence>
<feature type="transmembrane region" description="Helical" evidence="6">
    <location>
        <begin position="104"/>
        <end position="124"/>
    </location>
</feature>
<comment type="subcellular location">
    <subcellularLocation>
        <location evidence="1">Membrane</location>
        <topology evidence="1">Multi-pass membrane protein</topology>
    </subcellularLocation>
</comment>
<evidence type="ECO:0000313" key="9">
    <source>
        <dbReference type="Proteomes" id="UP000717585"/>
    </source>
</evidence>
<dbReference type="SUPFAM" id="SSF111352">
    <property type="entry name" value="Ammonium transporter"/>
    <property type="match status" value="1"/>
</dbReference>
<reference evidence="8" key="1">
    <citation type="submission" date="2021-05" db="EMBL/GenBank/DDBJ databases">
        <title>A free-living protist that lacks canonical eukaryotic 1 DNA replication and segregation systems.</title>
        <authorList>
            <person name="Salas-Leiva D.E."/>
            <person name="Tromer E.C."/>
            <person name="Curtis B.A."/>
            <person name="Jerlstrom-Hultqvist J."/>
            <person name="Kolisko M."/>
            <person name="Yi Z."/>
            <person name="Salas-Leiva J.S."/>
            <person name="Gallot-Lavallee L."/>
            <person name="Kops G.J.P.L."/>
            <person name="Archibald J.M."/>
            <person name="Simpson A.G.B."/>
            <person name="Roger A.J."/>
        </authorList>
    </citation>
    <scope>NUCLEOTIDE SEQUENCE</scope>
    <source>
        <strain evidence="8">BICM</strain>
    </source>
</reference>
<feature type="transmembrane region" description="Helical" evidence="6">
    <location>
        <begin position="335"/>
        <end position="361"/>
    </location>
</feature>
<evidence type="ECO:0000256" key="4">
    <source>
        <dbReference type="ARBA" id="ARBA00023136"/>
    </source>
</evidence>